<gene>
    <name evidence="2" type="ORF">ACFQ03_05020</name>
</gene>
<sequence length="986" mass="107841">MSYYLIDVNEWGISNDGTNPLETTQGINNALQWAYQNGYSYVKLPEGVYTVSKGSASKDYSENACILLQNDTTLDLYGCVIQKEANGWDYYAAISIVEKRNVTILGGKIVGDHLAHDYATLANSIHEGCIGIIVERGSRNITLNGVEVMNFPGYCVSLSGTYSQLVVTTSPDWEAGTFDPVTGTDVANADYMRMKEMITLASLATSSGGRPNTSTNGGYFCIWGNGYGAYGTRYDGKPVNLSKTIFELYCYDDDMVYKGRILKRGFDDIHLDVLPEGTTQFKLSLPYDLSQIIPSTIYITINAFQYSRGIRLLNCNIHDSFSLGAAITGAQQVVIENCEFYRMGHSTPVAGRRLYPFPMGIDIEDGTNINQHIIIRNNIFRDNESLHISIVHGRNILIENNKFDSVTNGLSGGVVFQGSRGTNIVSQYNQYNCVVGTGQGASGSVYFKQDTFLNATMSINYESVYEGCMFEDVSFLLMMKAHPDFSAGTNYAGSVGTAVLPSVKNAAWLNNPLYHVLITPGALPWSSGTSYTVGKQVTHAGKVYRCTQAGSGKAANAPTHANGDHTYADGYTWSFAGAMIEPAWATIPGGYTTEITGSIWQAFAYDAPYDTVTFSHCKFNYNKKEAARGWLNRRGLAEFKNCKFTLNTSSRLFSDNSQGWDLIGKNALIFRDCDFRFINSSAKLGELSLNRLSIVGCGLYGDKDGWASAGFWKVNDALVQNCILHNFDMKLSGLPNSFTKTARIKNNRIVLNKEKRVFGANNEGIYLTNFENVLIEGNKVSMQHPAQLNRPFTIYAEKLLKITDNYLESSYSGNKIELFGAFRNNVYTAKVPKLTAYIGENLVHQMTVQQDSTFTAQLLKLLGDISTDINAASVGTGDRMAGIPTSGAYTVGQILYHAAPAPGGYIGWVCTTTGIANDTEWTSGSQYTINTLVNAAGNVYKCTAAGQSGSSNQPAGTAATEKSYPDGYSWLYIGALAVFRPFGSIQ</sequence>
<proteinExistence type="predicted"/>
<name>A0ABW3D4Y9_9BACL</name>
<dbReference type="Pfam" id="PF02839">
    <property type="entry name" value="CBM_5_12"/>
    <property type="match status" value="1"/>
</dbReference>
<dbReference type="SMART" id="SM00495">
    <property type="entry name" value="ChtBD3"/>
    <property type="match status" value="2"/>
</dbReference>
<dbReference type="Gene3D" id="2.10.10.20">
    <property type="entry name" value="Carbohydrate-binding module superfamily 5/12"/>
    <property type="match status" value="1"/>
</dbReference>
<evidence type="ECO:0000259" key="1">
    <source>
        <dbReference type="SMART" id="SM00495"/>
    </source>
</evidence>
<dbReference type="Gene3D" id="2.160.20.10">
    <property type="entry name" value="Single-stranded right-handed beta-helix, Pectin lyase-like"/>
    <property type="match status" value="2"/>
</dbReference>
<evidence type="ECO:0000313" key="2">
    <source>
        <dbReference type="EMBL" id="MFD0868500.1"/>
    </source>
</evidence>
<protein>
    <submittedName>
        <fullName evidence="2">Right-handed parallel beta-helix repeat-containing protein</fullName>
    </submittedName>
</protein>
<dbReference type="Proteomes" id="UP001597120">
    <property type="component" value="Unassembled WGS sequence"/>
</dbReference>
<organism evidence="2 3">
    <name type="scientific">Paenibacillus residui</name>
    <dbReference type="NCBI Taxonomy" id="629724"/>
    <lineage>
        <taxon>Bacteria</taxon>
        <taxon>Bacillati</taxon>
        <taxon>Bacillota</taxon>
        <taxon>Bacilli</taxon>
        <taxon>Bacillales</taxon>
        <taxon>Paenibacillaceae</taxon>
        <taxon>Paenibacillus</taxon>
    </lineage>
</organism>
<dbReference type="CDD" id="cd12214">
    <property type="entry name" value="ChiA1_BD"/>
    <property type="match status" value="1"/>
</dbReference>
<accession>A0ABW3D4Y9</accession>
<keyword evidence="3" id="KW-1185">Reference proteome</keyword>
<dbReference type="InterPro" id="IPR012334">
    <property type="entry name" value="Pectin_lyas_fold"/>
</dbReference>
<feature type="domain" description="Chitin-binding type-3" evidence="1">
    <location>
        <begin position="522"/>
        <end position="568"/>
    </location>
</feature>
<dbReference type="InterPro" id="IPR039448">
    <property type="entry name" value="Beta_helix"/>
</dbReference>
<feature type="domain" description="Chitin-binding type-3" evidence="1">
    <location>
        <begin position="918"/>
        <end position="973"/>
    </location>
</feature>
<dbReference type="SUPFAM" id="SSF51126">
    <property type="entry name" value="Pectin lyase-like"/>
    <property type="match status" value="2"/>
</dbReference>
<dbReference type="Pfam" id="PF13229">
    <property type="entry name" value="Beta_helix"/>
    <property type="match status" value="1"/>
</dbReference>
<dbReference type="SMART" id="SM00710">
    <property type="entry name" value="PbH1"/>
    <property type="match status" value="6"/>
</dbReference>
<evidence type="ECO:0000313" key="3">
    <source>
        <dbReference type="Proteomes" id="UP001597120"/>
    </source>
</evidence>
<dbReference type="InterPro" id="IPR011050">
    <property type="entry name" value="Pectin_lyase_fold/virulence"/>
</dbReference>
<dbReference type="EMBL" id="JBHTIU010000013">
    <property type="protein sequence ID" value="MFD0868500.1"/>
    <property type="molecule type" value="Genomic_DNA"/>
</dbReference>
<dbReference type="RefSeq" id="WP_379286512.1">
    <property type="nucleotide sequence ID" value="NZ_JBHTIU010000013.1"/>
</dbReference>
<dbReference type="InterPro" id="IPR003610">
    <property type="entry name" value="CBM5/12"/>
</dbReference>
<comment type="caution">
    <text evidence="2">The sequence shown here is derived from an EMBL/GenBank/DDBJ whole genome shotgun (WGS) entry which is preliminary data.</text>
</comment>
<reference evidence="3" key="1">
    <citation type="journal article" date="2019" name="Int. J. Syst. Evol. Microbiol.">
        <title>The Global Catalogue of Microorganisms (GCM) 10K type strain sequencing project: providing services to taxonomists for standard genome sequencing and annotation.</title>
        <authorList>
            <consortium name="The Broad Institute Genomics Platform"/>
            <consortium name="The Broad Institute Genome Sequencing Center for Infectious Disease"/>
            <person name="Wu L."/>
            <person name="Ma J."/>
        </authorList>
    </citation>
    <scope>NUCLEOTIDE SEQUENCE [LARGE SCALE GENOMIC DNA]</scope>
    <source>
        <strain evidence="3">CCUG 57263</strain>
    </source>
</reference>
<dbReference type="InterPro" id="IPR006626">
    <property type="entry name" value="PbH1"/>
</dbReference>